<sequence length="114" mass="13625">MRGINILNLFFKYCKLNIIKNNYKDELLNAHPKQIVNKIDNIPLMIYKVNYSYTTVRGNKKEGVKYFIYNTFNPQINMEEELNSYIKEFNKENPNRNLLNVKFLNSQCLGYMTL</sequence>
<evidence type="ECO:0000313" key="2">
    <source>
        <dbReference type="Proteomes" id="UP000778864"/>
    </source>
</evidence>
<dbReference type="EMBL" id="JAGZMU010000005">
    <property type="protein sequence ID" value="MBS4893809.1"/>
    <property type="molecule type" value="Genomic_DNA"/>
</dbReference>
<dbReference type="Proteomes" id="UP000778864">
    <property type="component" value="Unassembled WGS sequence"/>
</dbReference>
<dbReference type="RefSeq" id="WP_278468133.1">
    <property type="nucleotide sequence ID" value="NZ_JAGZMU010000005.1"/>
</dbReference>
<proteinExistence type="predicted"/>
<protein>
    <submittedName>
        <fullName evidence="1">Uncharacterized protein</fullName>
    </submittedName>
</protein>
<accession>A0A942WVP5</accession>
<evidence type="ECO:0000313" key="1">
    <source>
        <dbReference type="EMBL" id="MBS4893809.1"/>
    </source>
</evidence>
<reference evidence="1" key="1">
    <citation type="submission" date="2021-02" db="EMBL/GenBank/DDBJ databases">
        <title>Infant gut strain persistence is associated with maternal origin, phylogeny, and functional potential including surface adhesion and iron acquisition.</title>
        <authorList>
            <person name="Lou Y.C."/>
        </authorList>
    </citation>
    <scope>NUCLEOTIDE SEQUENCE</scope>
    <source>
        <strain evidence="1">L3_108_031G1_dasL3_108_031G1_concoct_20</strain>
    </source>
</reference>
<comment type="caution">
    <text evidence="1">The sequence shown here is derived from an EMBL/GenBank/DDBJ whole genome shotgun (WGS) entry which is preliminary data.</text>
</comment>
<name>A0A942WVP5_VEIPA</name>
<gene>
    <name evidence="1" type="ORF">KHZ90_08540</name>
</gene>
<organism evidence="1 2">
    <name type="scientific">Veillonella parvula</name>
    <name type="common">Staphylococcus parvulus</name>
    <dbReference type="NCBI Taxonomy" id="29466"/>
    <lineage>
        <taxon>Bacteria</taxon>
        <taxon>Bacillati</taxon>
        <taxon>Bacillota</taxon>
        <taxon>Negativicutes</taxon>
        <taxon>Veillonellales</taxon>
        <taxon>Veillonellaceae</taxon>
        <taxon>Veillonella</taxon>
    </lineage>
</organism>
<dbReference type="AlphaFoldDB" id="A0A942WVP5"/>